<evidence type="ECO:0000313" key="1">
    <source>
        <dbReference type="EMBL" id="SMX40265.1"/>
    </source>
</evidence>
<accession>A0A238KBS8</accession>
<gene>
    <name evidence="1" type="ORF">OCA8868_02336</name>
</gene>
<proteinExistence type="predicted"/>
<dbReference type="Proteomes" id="UP000203464">
    <property type="component" value="Unassembled WGS sequence"/>
</dbReference>
<dbReference type="EMBL" id="FXYD01000003">
    <property type="protein sequence ID" value="SMX40265.1"/>
    <property type="molecule type" value="Genomic_DNA"/>
</dbReference>
<name>A0A238KBS8_9RHOB</name>
<keyword evidence="1" id="KW-0238">DNA-binding</keyword>
<dbReference type="GO" id="GO:0003677">
    <property type="term" value="F:DNA binding"/>
    <property type="evidence" value="ECO:0007669"/>
    <property type="project" value="UniProtKB-KW"/>
</dbReference>
<reference evidence="2" key="1">
    <citation type="submission" date="2017-05" db="EMBL/GenBank/DDBJ databases">
        <authorList>
            <person name="Rodrigo-Torres L."/>
            <person name="Arahal R. D."/>
            <person name="Lucena T."/>
        </authorList>
    </citation>
    <scope>NUCLEOTIDE SEQUENCE [LARGE SCALE GENOMIC DNA]</scope>
    <source>
        <strain evidence="2">CECT 8868</strain>
    </source>
</reference>
<keyword evidence="2" id="KW-1185">Reference proteome</keyword>
<evidence type="ECO:0000313" key="2">
    <source>
        <dbReference type="Proteomes" id="UP000203464"/>
    </source>
</evidence>
<protein>
    <submittedName>
        <fullName evidence="1">DNA-binding transcriptional activator GcvA</fullName>
    </submittedName>
</protein>
<sequence>MPVVPPRPKGPPLNALRAFEAAARLGGFAAAADALGLAVRSLRDISKDRTVTIPALPSVAHLWLAPKTAHASLSILWLLTRPRRASAF</sequence>
<dbReference type="AlphaFoldDB" id="A0A238KBS8"/>
<organism evidence="1 2">
    <name type="scientific">Octadecabacter ascidiaceicola</name>
    <dbReference type="NCBI Taxonomy" id="1655543"/>
    <lineage>
        <taxon>Bacteria</taxon>
        <taxon>Pseudomonadati</taxon>
        <taxon>Pseudomonadota</taxon>
        <taxon>Alphaproteobacteria</taxon>
        <taxon>Rhodobacterales</taxon>
        <taxon>Roseobacteraceae</taxon>
        <taxon>Octadecabacter</taxon>
    </lineage>
</organism>